<dbReference type="Gramene" id="OMERI04G09250.1">
    <property type="protein sequence ID" value="OMERI04G09250.1"/>
    <property type="gene ID" value="OMERI04G09250"/>
</dbReference>
<evidence type="ECO:0008006" key="4">
    <source>
        <dbReference type="Google" id="ProtNLM"/>
    </source>
</evidence>
<evidence type="ECO:0000256" key="1">
    <source>
        <dbReference type="SAM" id="MobiDB-lite"/>
    </source>
</evidence>
<proteinExistence type="predicted"/>
<dbReference type="Proteomes" id="UP000008021">
    <property type="component" value="Chromosome 4"/>
</dbReference>
<organism evidence="2">
    <name type="scientific">Oryza meridionalis</name>
    <dbReference type="NCBI Taxonomy" id="40149"/>
    <lineage>
        <taxon>Eukaryota</taxon>
        <taxon>Viridiplantae</taxon>
        <taxon>Streptophyta</taxon>
        <taxon>Embryophyta</taxon>
        <taxon>Tracheophyta</taxon>
        <taxon>Spermatophyta</taxon>
        <taxon>Magnoliopsida</taxon>
        <taxon>Liliopsida</taxon>
        <taxon>Poales</taxon>
        <taxon>Poaceae</taxon>
        <taxon>BOP clade</taxon>
        <taxon>Oryzoideae</taxon>
        <taxon>Oryzeae</taxon>
        <taxon>Oryzinae</taxon>
        <taxon>Oryza</taxon>
    </lineage>
</organism>
<dbReference type="AlphaFoldDB" id="A0A0E0DDB5"/>
<name>A0A0E0DDB5_9ORYZ</name>
<dbReference type="EnsemblPlants" id="OMERI04G09250.1">
    <property type="protein sequence ID" value="OMERI04G09250.1"/>
    <property type="gene ID" value="OMERI04G09250"/>
</dbReference>
<dbReference type="HOGENOM" id="CLU_088738_0_0_1"/>
<accession>A0A0E0DDB5</accession>
<feature type="region of interest" description="Disordered" evidence="1">
    <location>
        <begin position="153"/>
        <end position="208"/>
    </location>
</feature>
<evidence type="ECO:0000313" key="3">
    <source>
        <dbReference type="Proteomes" id="UP000008021"/>
    </source>
</evidence>
<dbReference type="eggNOG" id="ENOG502R3P4">
    <property type="taxonomic scope" value="Eukaryota"/>
</dbReference>
<keyword evidence="3" id="KW-1185">Reference proteome</keyword>
<reference evidence="2" key="2">
    <citation type="submission" date="2018-05" db="EMBL/GenBank/DDBJ databases">
        <title>OmerRS3 (Oryza meridionalis Reference Sequence Version 3).</title>
        <authorList>
            <person name="Zhang J."/>
            <person name="Kudrna D."/>
            <person name="Lee S."/>
            <person name="Talag J."/>
            <person name="Welchert J."/>
            <person name="Wing R.A."/>
        </authorList>
    </citation>
    <scope>NUCLEOTIDE SEQUENCE [LARGE SCALE GENOMIC DNA]</scope>
    <source>
        <strain evidence="2">cv. OR44</strain>
    </source>
</reference>
<sequence length="208" mass="23351">MSSEAPKSIAPMSDSEYDSDATLTDNPFVGIDADSEDEENTSAMTLPLGNQPLDVVPLSAMPFSQVQALNRKVVSGKEEVFVPHWLKVHKLYKDGDWKVSISIRANGHKDWFYNHREYKKTFRSKPEVELFMKRTLLHGTDIFNGRKLHKKKAMGSYGEGSGGSTSFMGEKKNTNTKRQKPSSIGDDPMMLKPTLPHDQTHGETMIFS</sequence>
<evidence type="ECO:0000313" key="2">
    <source>
        <dbReference type="EnsemblPlants" id="OMERI04G09250.1"/>
    </source>
</evidence>
<reference evidence="2" key="1">
    <citation type="submission" date="2015-04" db="UniProtKB">
        <authorList>
            <consortium name="EnsemblPlants"/>
        </authorList>
    </citation>
    <scope>IDENTIFICATION</scope>
</reference>
<protein>
    <recommendedName>
        <fullName evidence="4">MBD domain-containing protein</fullName>
    </recommendedName>
</protein>
<feature type="region of interest" description="Disordered" evidence="1">
    <location>
        <begin position="1"/>
        <end position="40"/>
    </location>
</feature>